<dbReference type="InterPro" id="IPR042269">
    <property type="entry name" value="Ser_carbopepase_S28_SKS"/>
</dbReference>
<keyword evidence="4" id="KW-0378">Hydrolase</keyword>
<dbReference type="Gene3D" id="3.40.50.1820">
    <property type="entry name" value="alpha/beta hydrolase"/>
    <property type="match status" value="1"/>
</dbReference>
<keyword evidence="7" id="KW-1185">Reference proteome</keyword>
<evidence type="ECO:0000256" key="6">
    <source>
        <dbReference type="SAM" id="SignalP"/>
    </source>
</evidence>
<dbReference type="GO" id="GO:0070008">
    <property type="term" value="F:serine-type exopeptidase activity"/>
    <property type="evidence" value="ECO:0007669"/>
    <property type="project" value="InterPro"/>
</dbReference>
<evidence type="ECO:0000313" key="8">
    <source>
        <dbReference type="RefSeq" id="XP_032834667.1"/>
    </source>
</evidence>
<proteinExistence type="inferred from homology"/>
<feature type="signal peptide" evidence="6">
    <location>
        <begin position="1"/>
        <end position="24"/>
    </location>
</feature>
<dbReference type="Gene3D" id="1.20.120.980">
    <property type="entry name" value="Serine carboxypeptidase S28, SKS domain"/>
    <property type="match status" value="1"/>
</dbReference>
<dbReference type="InterPro" id="IPR008758">
    <property type="entry name" value="Peptidase_S28"/>
</dbReference>
<organism evidence="7 8">
    <name type="scientific">Petromyzon marinus</name>
    <name type="common">Sea lamprey</name>
    <dbReference type="NCBI Taxonomy" id="7757"/>
    <lineage>
        <taxon>Eukaryota</taxon>
        <taxon>Metazoa</taxon>
        <taxon>Chordata</taxon>
        <taxon>Craniata</taxon>
        <taxon>Vertebrata</taxon>
        <taxon>Cyclostomata</taxon>
        <taxon>Hyperoartia</taxon>
        <taxon>Petromyzontiformes</taxon>
        <taxon>Petromyzontidae</taxon>
        <taxon>Petromyzon</taxon>
    </lineage>
</organism>
<keyword evidence="3 6" id="KW-0732">Signal</keyword>
<dbReference type="GO" id="GO:0008239">
    <property type="term" value="F:dipeptidyl-peptidase activity"/>
    <property type="evidence" value="ECO:0007669"/>
    <property type="project" value="TreeGrafter"/>
</dbReference>
<dbReference type="GO" id="GO:0005764">
    <property type="term" value="C:lysosome"/>
    <property type="evidence" value="ECO:0007669"/>
    <property type="project" value="TreeGrafter"/>
</dbReference>
<dbReference type="KEGG" id="pmrn:116956902"/>
<dbReference type="AlphaFoldDB" id="A0AAJ7XHT0"/>
<evidence type="ECO:0000313" key="7">
    <source>
        <dbReference type="Proteomes" id="UP001318040"/>
    </source>
</evidence>
<evidence type="ECO:0000256" key="3">
    <source>
        <dbReference type="ARBA" id="ARBA00022729"/>
    </source>
</evidence>
<gene>
    <name evidence="8" type="primary">LOC116956902</name>
</gene>
<dbReference type="PANTHER" id="PTHR11010">
    <property type="entry name" value="PROTEASE S28 PRO-X CARBOXYPEPTIDASE-RELATED"/>
    <property type="match status" value="1"/>
</dbReference>
<dbReference type="Proteomes" id="UP001318040">
    <property type="component" value="Chromosome 68"/>
</dbReference>
<keyword evidence="2" id="KW-0645">Protease</keyword>
<dbReference type="GO" id="GO:0005768">
    <property type="term" value="C:endosome"/>
    <property type="evidence" value="ECO:0007669"/>
    <property type="project" value="TreeGrafter"/>
</dbReference>
<evidence type="ECO:0000256" key="1">
    <source>
        <dbReference type="ARBA" id="ARBA00011079"/>
    </source>
</evidence>
<reference evidence="8" key="1">
    <citation type="submission" date="2025-08" db="UniProtKB">
        <authorList>
            <consortium name="RefSeq"/>
        </authorList>
    </citation>
    <scope>IDENTIFICATION</scope>
    <source>
        <tissue evidence="8">Sperm</tissue>
    </source>
</reference>
<evidence type="ECO:0000256" key="5">
    <source>
        <dbReference type="ARBA" id="ARBA00023180"/>
    </source>
</evidence>
<protein>
    <submittedName>
        <fullName evidence="8">Thymus-specific serine protease-like</fullName>
    </submittedName>
</protein>
<dbReference type="RefSeq" id="XP_032834667.1">
    <property type="nucleotide sequence ID" value="XM_032978776.1"/>
</dbReference>
<dbReference type="SUPFAM" id="SSF53474">
    <property type="entry name" value="alpha/beta-Hydrolases"/>
    <property type="match status" value="1"/>
</dbReference>
<evidence type="ECO:0000256" key="2">
    <source>
        <dbReference type="ARBA" id="ARBA00022670"/>
    </source>
</evidence>
<comment type="similarity">
    <text evidence="1">Belongs to the peptidase S28 family.</text>
</comment>
<accession>A0AAJ7XHT0</accession>
<evidence type="ECO:0000256" key="4">
    <source>
        <dbReference type="ARBA" id="ARBA00022801"/>
    </source>
</evidence>
<keyword evidence="5" id="KW-0325">Glycoprotein</keyword>
<dbReference type="Pfam" id="PF05577">
    <property type="entry name" value="Peptidase_S28"/>
    <property type="match status" value="1"/>
</dbReference>
<dbReference type="InterPro" id="IPR029058">
    <property type="entry name" value="AB_hydrolase_fold"/>
</dbReference>
<dbReference type="PANTHER" id="PTHR11010:SF11">
    <property type="entry name" value="THYMUS-SPECIFIC SERINE PROTEASE"/>
    <property type="match status" value="1"/>
</dbReference>
<dbReference type="GO" id="GO:0006508">
    <property type="term" value="P:proteolysis"/>
    <property type="evidence" value="ECO:0007669"/>
    <property type="project" value="UniProtKB-KW"/>
</dbReference>
<feature type="chain" id="PRO_5042612872" evidence="6">
    <location>
        <begin position="25"/>
        <end position="512"/>
    </location>
</feature>
<sequence length="512" mass="56792">MKVSGLLLVVLLLVLSESTQRGEASLTEGTHYVRELKQRLLYNRQSRLPEDLSLRGITPGMDSDGLPQIPPQFMEQPLDHFDKNNNRTIQQRFWVDRRYWEGPGGPVFLFIGGEVPLSKYNVLVGSHVELAERMGAMVVAAEHRFYGQSTLPEGATDSALPFLRVPQALADLVGLIRTLSRDLDLPEETRWVAFGGSYSGALAAWLREKFPSLIFAAIASSAPVRAKVDFHEFNEAVGRSLANPIVGGSKECLRRVSEAFATIDKMVQSGRLSELSHDFSSCVPLAAENPRDVDTFVTNLAAVFIMATTFNAEAHDASVADVCTTMTDDSLGNSYTRLTHINKRYLIKRIPCTVNLYQGVISELRDPQRSELRPWFYQKCTELGFLQTCRPREGCPFSKLLSLETTAAMCADAFGLTQQDMERGVESTNRMFGGDRPTGSRLLFVNGDVDPWRELSVVTPFRGSAVKTLTVRGGAHCSDTNPSLSRDPPALTQARKAIGQQLEAWLRMSRDL</sequence>
<name>A0AAJ7XHT0_PETMA</name>